<sequence>ESSFQKIKFQGKNIHIFRQGVQNGQKLLFLHGFNYFIKIYASIINELVNSFDVLSIDLPGHGQSDAFEYYDLNLLMSCVQEVCTQMQFRDFIVVGHSMGGLLAVSIFQSNVFKQMNVTHCVALAPAGIATNLTIGSIFALLSIKIQKLTDEQLFQKCIDRIDKVGTEKFGPYKEILFTTFRDTVSIDKVKYVHRQHIMLTSMPWKLGHQYFVNADSKNLKLIFYLGDETIHTKKSVSFVQENLRHAQLVLKEGSHEGCIVTPKQVAKEILGLVQSK</sequence>
<dbReference type="Pfam" id="PF12697">
    <property type="entry name" value="Abhydrolase_6"/>
    <property type="match status" value="1"/>
</dbReference>
<evidence type="ECO:0000256" key="1">
    <source>
        <dbReference type="SAM" id="Phobius"/>
    </source>
</evidence>
<feature type="non-terminal residue" evidence="3">
    <location>
        <position position="1"/>
    </location>
</feature>
<dbReference type="EMBL" id="GDID01003274">
    <property type="protein sequence ID" value="JAP93332.1"/>
    <property type="molecule type" value="Transcribed_RNA"/>
</dbReference>
<accession>A0A146K901</accession>
<dbReference type="PRINTS" id="PR00111">
    <property type="entry name" value="ABHYDROLASE"/>
</dbReference>
<keyword evidence="1" id="KW-1133">Transmembrane helix</keyword>
<dbReference type="InterPro" id="IPR000073">
    <property type="entry name" value="AB_hydrolase_1"/>
</dbReference>
<dbReference type="PANTHER" id="PTHR46438:SF11">
    <property type="entry name" value="LIPASE-RELATED"/>
    <property type="match status" value="1"/>
</dbReference>
<dbReference type="AlphaFoldDB" id="A0A146K901"/>
<protein>
    <submittedName>
        <fullName evidence="3">Alpha/beta hydrolase family protein</fullName>
    </submittedName>
</protein>
<evidence type="ECO:0000259" key="2">
    <source>
        <dbReference type="Pfam" id="PF12697"/>
    </source>
</evidence>
<keyword evidence="1" id="KW-0812">Transmembrane</keyword>
<organism evidence="3">
    <name type="scientific">Trepomonas sp. PC1</name>
    <dbReference type="NCBI Taxonomy" id="1076344"/>
    <lineage>
        <taxon>Eukaryota</taxon>
        <taxon>Metamonada</taxon>
        <taxon>Diplomonadida</taxon>
        <taxon>Hexamitidae</taxon>
        <taxon>Hexamitinae</taxon>
        <taxon>Trepomonas</taxon>
    </lineage>
</organism>
<gene>
    <name evidence="3" type="ORF">TPC1_14429</name>
</gene>
<dbReference type="GO" id="GO:0016787">
    <property type="term" value="F:hydrolase activity"/>
    <property type="evidence" value="ECO:0007669"/>
    <property type="project" value="UniProtKB-KW"/>
</dbReference>
<dbReference type="InterPro" id="IPR029058">
    <property type="entry name" value="AB_hydrolase_fold"/>
</dbReference>
<dbReference type="Gene3D" id="3.40.50.1820">
    <property type="entry name" value="alpha/beta hydrolase"/>
    <property type="match status" value="1"/>
</dbReference>
<feature type="domain" description="AB hydrolase-1" evidence="2">
    <location>
        <begin position="27"/>
        <end position="130"/>
    </location>
</feature>
<name>A0A146K901_9EUKA</name>
<keyword evidence="3" id="KW-0378">Hydrolase</keyword>
<dbReference type="PANTHER" id="PTHR46438">
    <property type="entry name" value="ALPHA/BETA-HYDROLASES SUPERFAMILY PROTEIN"/>
    <property type="match status" value="1"/>
</dbReference>
<keyword evidence="1" id="KW-0472">Membrane</keyword>
<proteinExistence type="predicted"/>
<reference evidence="3" key="1">
    <citation type="submission" date="2015-07" db="EMBL/GenBank/DDBJ databases">
        <title>Adaptation to a free-living lifestyle via gene acquisitions in the diplomonad Trepomonas sp. PC1.</title>
        <authorList>
            <person name="Xu F."/>
            <person name="Jerlstrom-Hultqvist J."/>
            <person name="Kolisko M."/>
            <person name="Simpson A.G.B."/>
            <person name="Roger A.J."/>
            <person name="Svard S.G."/>
            <person name="Andersson J.O."/>
        </authorList>
    </citation>
    <scope>NUCLEOTIDE SEQUENCE</scope>
    <source>
        <strain evidence="3">PC1</strain>
    </source>
</reference>
<feature type="transmembrane region" description="Helical" evidence="1">
    <location>
        <begin position="121"/>
        <end position="143"/>
    </location>
</feature>
<feature type="transmembrane region" description="Helical" evidence="1">
    <location>
        <begin position="91"/>
        <end position="109"/>
    </location>
</feature>
<evidence type="ECO:0000313" key="3">
    <source>
        <dbReference type="EMBL" id="JAP93332.1"/>
    </source>
</evidence>
<dbReference type="SUPFAM" id="SSF53474">
    <property type="entry name" value="alpha/beta-Hydrolases"/>
    <property type="match status" value="1"/>
</dbReference>